<evidence type="ECO:0000313" key="3">
    <source>
        <dbReference type="Proteomes" id="UP000265520"/>
    </source>
</evidence>
<reference evidence="2 3" key="1">
    <citation type="journal article" date="2018" name="Front. Plant Sci.">
        <title>Red Clover (Trifolium pratense) and Zigzag Clover (T. medium) - A Picture of Genomic Similarities and Differences.</title>
        <authorList>
            <person name="Dluhosova J."/>
            <person name="Istvanek J."/>
            <person name="Nedelnik J."/>
            <person name="Repkova J."/>
        </authorList>
    </citation>
    <scope>NUCLEOTIDE SEQUENCE [LARGE SCALE GENOMIC DNA]</scope>
    <source>
        <strain evidence="3">cv. 10/8</strain>
        <tissue evidence="2">Leaf</tissue>
    </source>
</reference>
<sequence>MELSERDEALTQLKAHLLRAQQQMKKYADKKRREVHFEVHDWVFLKLRPHRQQSVAKRINPKLAARFYGPFQIIEKLGEVAYKLQLPAHSRIHPVFHVSLLKKAIGDYAVQGDLPKELEIQPVEDFYPEKVVGSRVITQGG</sequence>
<dbReference type="Pfam" id="PF24626">
    <property type="entry name" value="SH3_Tf2-1"/>
    <property type="match status" value="1"/>
</dbReference>
<dbReference type="PANTHER" id="PTHR46148:SF57">
    <property type="entry name" value="OS12G0499874 PROTEIN"/>
    <property type="match status" value="1"/>
</dbReference>
<evidence type="ECO:0000313" key="2">
    <source>
        <dbReference type="EMBL" id="MCI19883.1"/>
    </source>
</evidence>
<dbReference type="AlphaFoldDB" id="A0A392Q662"/>
<proteinExistence type="predicted"/>
<accession>A0A392Q662</accession>
<comment type="caution">
    <text evidence="2">The sequence shown here is derived from an EMBL/GenBank/DDBJ whole genome shotgun (WGS) entry which is preliminary data.</text>
</comment>
<dbReference type="InterPro" id="IPR056924">
    <property type="entry name" value="SH3_Tf2-1"/>
</dbReference>
<dbReference type="Proteomes" id="UP000265520">
    <property type="component" value="Unassembled WGS sequence"/>
</dbReference>
<name>A0A392Q662_9FABA</name>
<evidence type="ECO:0000259" key="1">
    <source>
        <dbReference type="Pfam" id="PF24626"/>
    </source>
</evidence>
<keyword evidence="3" id="KW-1185">Reference proteome</keyword>
<protein>
    <recommendedName>
        <fullName evidence="1">Tf2-1-like SH3-like domain-containing protein</fullName>
    </recommendedName>
</protein>
<dbReference type="EMBL" id="LXQA010117046">
    <property type="protein sequence ID" value="MCI19883.1"/>
    <property type="molecule type" value="Genomic_DNA"/>
</dbReference>
<feature type="non-terminal residue" evidence="2">
    <location>
        <position position="141"/>
    </location>
</feature>
<feature type="domain" description="Tf2-1-like SH3-like" evidence="1">
    <location>
        <begin position="41"/>
        <end position="104"/>
    </location>
</feature>
<dbReference type="PANTHER" id="PTHR46148">
    <property type="entry name" value="CHROMO DOMAIN-CONTAINING PROTEIN"/>
    <property type="match status" value="1"/>
</dbReference>
<organism evidence="2 3">
    <name type="scientific">Trifolium medium</name>
    <dbReference type="NCBI Taxonomy" id="97028"/>
    <lineage>
        <taxon>Eukaryota</taxon>
        <taxon>Viridiplantae</taxon>
        <taxon>Streptophyta</taxon>
        <taxon>Embryophyta</taxon>
        <taxon>Tracheophyta</taxon>
        <taxon>Spermatophyta</taxon>
        <taxon>Magnoliopsida</taxon>
        <taxon>eudicotyledons</taxon>
        <taxon>Gunneridae</taxon>
        <taxon>Pentapetalae</taxon>
        <taxon>rosids</taxon>
        <taxon>fabids</taxon>
        <taxon>Fabales</taxon>
        <taxon>Fabaceae</taxon>
        <taxon>Papilionoideae</taxon>
        <taxon>50 kb inversion clade</taxon>
        <taxon>NPAAA clade</taxon>
        <taxon>Hologalegina</taxon>
        <taxon>IRL clade</taxon>
        <taxon>Trifolieae</taxon>
        <taxon>Trifolium</taxon>
    </lineage>
</organism>